<gene>
    <name evidence="1" type="ORF">E1293_12070</name>
</gene>
<dbReference type="AlphaFoldDB" id="A0A4R5BM61"/>
<reference evidence="1 2" key="1">
    <citation type="submission" date="2019-03" db="EMBL/GenBank/DDBJ databases">
        <title>Draft genome sequences of novel Actinobacteria.</title>
        <authorList>
            <person name="Sahin N."/>
            <person name="Ay H."/>
            <person name="Saygin H."/>
        </authorList>
    </citation>
    <scope>NUCLEOTIDE SEQUENCE [LARGE SCALE GENOMIC DNA]</scope>
    <source>
        <strain evidence="1 2">DSM 45941</strain>
    </source>
</reference>
<dbReference type="RefSeq" id="WP_132197009.1">
    <property type="nucleotide sequence ID" value="NZ_SMKY01000040.1"/>
</dbReference>
<keyword evidence="2" id="KW-1185">Reference proteome</keyword>
<dbReference type="Proteomes" id="UP000295578">
    <property type="component" value="Unassembled WGS sequence"/>
</dbReference>
<protein>
    <submittedName>
        <fullName evidence="1">Uncharacterized protein</fullName>
    </submittedName>
</protein>
<accession>A0A4R5BM61</accession>
<proteinExistence type="predicted"/>
<sequence length="66" mass="7783">MIRECRVARFLGCFLAALAGAAAVAVFASFFPRGHRGRRRLRRRRPWERQRIGTVPPEWQEDQVRF</sequence>
<evidence type="ECO:0000313" key="1">
    <source>
        <dbReference type="EMBL" id="TDD85012.1"/>
    </source>
</evidence>
<organism evidence="1 2">
    <name type="scientific">Actinomadura darangshiensis</name>
    <dbReference type="NCBI Taxonomy" id="705336"/>
    <lineage>
        <taxon>Bacteria</taxon>
        <taxon>Bacillati</taxon>
        <taxon>Actinomycetota</taxon>
        <taxon>Actinomycetes</taxon>
        <taxon>Streptosporangiales</taxon>
        <taxon>Thermomonosporaceae</taxon>
        <taxon>Actinomadura</taxon>
    </lineage>
</organism>
<evidence type="ECO:0000313" key="2">
    <source>
        <dbReference type="Proteomes" id="UP000295578"/>
    </source>
</evidence>
<comment type="caution">
    <text evidence="1">The sequence shown here is derived from an EMBL/GenBank/DDBJ whole genome shotgun (WGS) entry which is preliminary data.</text>
</comment>
<dbReference type="EMBL" id="SMKY01000040">
    <property type="protein sequence ID" value="TDD85012.1"/>
    <property type="molecule type" value="Genomic_DNA"/>
</dbReference>
<name>A0A4R5BM61_9ACTN</name>